<dbReference type="Proteomes" id="UP000031668">
    <property type="component" value="Unassembled WGS sequence"/>
</dbReference>
<proteinExistence type="predicted"/>
<protein>
    <submittedName>
        <fullName evidence="1">Uncharacterized protein</fullName>
    </submittedName>
</protein>
<keyword evidence="2" id="KW-1185">Reference proteome</keyword>
<sequence>MFCGGVLYLYLKFNAVELVHDREIEFFVRSPTRFNFLEIGRSTGVLIYNEVDGLNHRFYDLVNFFSKCLCTKNFSLNDSMEPSWNLVAIKRTFLILLRVCDIVHNEDEKSHSDHTLQMYIKEEIERVKNDIKTPIYGLHDDESRELPHGMILYRCN</sequence>
<organism evidence="1 2">
    <name type="scientific">Thelohanellus kitauei</name>
    <name type="common">Myxosporean</name>
    <dbReference type="NCBI Taxonomy" id="669202"/>
    <lineage>
        <taxon>Eukaryota</taxon>
        <taxon>Metazoa</taxon>
        <taxon>Cnidaria</taxon>
        <taxon>Myxozoa</taxon>
        <taxon>Myxosporea</taxon>
        <taxon>Bivalvulida</taxon>
        <taxon>Platysporina</taxon>
        <taxon>Myxobolidae</taxon>
        <taxon>Thelohanellus</taxon>
    </lineage>
</organism>
<dbReference type="AlphaFoldDB" id="A0A0C2MWB3"/>
<name>A0A0C2MWB3_THEKT</name>
<evidence type="ECO:0000313" key="2">
    <source>
        <dbReference type="Proteomes" id="UP000031668"/>
    </source>
</evidence>
<dbReference type="EMBL" id="JWZT01003673">
    <property type="protein sequence ID" value="KII65912.1"/>
    <property type="molecule type" value="Genomic_DNA"/>
</dbReference>
<accession>A0A0C2MWB3</accession>
<evidence type="ECO:0000313" key="1">
    <source>
        <dbReference type="EMBL" id="KII65912.1"/>
    </source>
</evidence>
<comment type="caution">
    <text evidence="1">The sequence shown here is derived from an EMBL/GenBank/DDBJ whole genome shotgun (WGS) entry which is preliminary data.</text>
</comment>
<gene>
    <name evidence="1" type="ORF">RF11_03306</name>
</gene>
<reference evidence="1 2" key="1">
    <citation type="journal article" date="2014" name="Genome Biol. Evol.">
        <title>The genome of the myxosporean Thelohanellus kitauei shows adaptations to nutrient acquisition within its fish host.</title>
        <authorList>
            <person name="Yang Y."/>
            <person name="Xiong J."/>
            <person name="Zhou Z."/>
            <person name="Huo F."/>
            <person name="Miao W."/>
            <person name="Ran C."/>
            <person name="Liu Y."/>
            <person name="Zhang J."/>
            <person name="Feng J."/>
            <person name="Wang M."/>
            <person name="Wang M."/>
            <person name="Wang L."/>
            <person name="Yao B."/>
        </authorList>
    </citation>
    <scope>NUCLEOTIDE SEQUENCE [LARGE SCALE GENOMIC DNA]</scope>
    <source>
        <strain evidence="1">Wuqing</strain>
    </source>
</reference>